<evidence type="ECO:0000313" key="2">
    <source>
        <dbReference type="Proteomes" id="UP000487649"/>
    </source>
</evidence>
<comment type="caution">
    <text evidence="1">The sequence shown here is derived from an EMBL/GenBank/DDBJ whole genome shotgun (WGS) entry which is preliminary data.</text>
</comment>
<gene>
    <name evidence="1" type="ORF">GMA92_10935</name>
</gene>
<proteinExistence type="predicted"/>
<organism evidence="1 2">
    <name type="scientific">Turicibacter sanguinis</name>
    <dbReference type="NCBI Taxonomy" id="154288"/>
    <lineage>
        <taxon>Bacteria</taxon>
        <taxon>Bacillati</taxon>
        <taxon>Bacillota</taxon>
        <taxon>Erysipelotrichia</taxon>
        <taxon>Erysipelotrichales</taxon>
        <taxon>Turicibacteraceae</taxon>
        <taxon>Turicibacter</taxon>
    </lineage>
</organism>
<dbReference type="AlphaFoldDB" id="A0A9X5APR5"/>
<dbReference type="EMBL" id="WMQE01000026">
    <property type="protein sequence ID" value="MTK21930.1"/>
    <property type="molecule type" value="Genomic_DNA"/>
</dbReference>
<accession>A0A9X5APR5</accession>
<protein>
    <submittedName>
        <fullName evidence="1">Uncharacterized protein</fullName>
    </submittedName>
</protein>
<evidence type="ECO:0000313" key="1">
    <source>
        <dbReference type="EMBL" id="MTK21930.1"/>
    </source>
</evidence>
<sequence length="380" mass="43775">MITKMFSKQCLQIELVDLYQYLELDGWVKDRGVKDKFNVYTKMYDGDEFDVIVPCSKDFRDYELRIQSTIKTLSELEDIDNDEIIKRIKNVNMDIVKIRFISEEYEDGSIPISVANSITSFLYDTVIYSASIEEKRRLKYYRVSNHAKEFADKFRFGQTQKGSFIVSLETKIQSDIKPLTLNLDDCNGVLDIDPPFERKIVSRINKTLTQLNKLDISKDSDIFEKCELEGISMNICETLASLQGIADDLSIEYTFELTSAVPYPNNLSPKVTINNQTIDKASKVFTKFKALEKEKREPIKTDVKVDKVTSMDKGGDVFVSFKYTGDNKKHTAKLNLERDDFVKACEALINPNCQFQLEGTLDKTTKNWIIDDVKVFIQIN</sequence>
<reference evidence="1 2" key="1">
    <citation type="journal article" date="2019" name="Nat. Med.">
        <title>A library of human gut bacterial isolates paired with longitudinal multiomics data enables mechanistic microbiome research.</title>
        <authorList>
            <person name="Poyet M."/>
            <person name="Groussin M."/>
            <person name="Gibbons S.M."/>
            <person name="Avila-Pacheco J."/>
            <person name="Jiang X."/>
            <person name="Kearney S.M."/>
            <person name="Perrotta A.R."/>
            <person name="Berdy B."/>
            <person name="Zhao S."/>
            <person name="Lieberman T.D."/>
            <person name="Swanson P.K."/>
            <person name="Smith M."/>
            <person name="Roesemann S."/>
            <person name="Alexander J.E."/>
            <person name="Rich S.A."/>
            <person name="Livny J."/>
            <person name="Vlamakis H."/>
            <person name="Clish C."/>
            <person name="Bullock K."/>
            <person name="Deik A."/>
            <person name="Scott J."/>
            <person name="Pierce K.A."/>
            <person name="Xavier R.J."/>
            <person name="Alm E.J."/>
        </authorList>
    </citation>
    <scope>NUCLEOTIDE SEQUENCE [LARGE SCALE GENOMIC DNA]</scope>
    <source>
        <strain evidence="1 2">BIOML-A198</strain>
    </source>
</reference>
<name>A0A9X5APR5_9FIRM</name>
<dbReference type="Proteomes" id="UP000487649">
    <property type="component" value="Unassembled WGS sequence"/>
</dbReference>